<organism evidence="3">
    <name type="scientific">Polaromonas sp. H8N</name>
    <dbReference type="NCBI Taxonomy" id="1840297"/>
    <lineage>
        <taxon>Bacteria</taxon>
        <taxon>Pseudomonadati</taxon>
        <taxon>Pseudomonadota</taxon>
        <taxon>Betaproteobacteria</taxon>
        <taxon>Burkholderiales</taxon>
        <taxon>Comamonadaceae</taxon>
        <taxon>Polaromonas</taxon>
    </lineage>
</organism>
<dbReference type="InterPro" id="IPR004919">
    <property type="entry name" value="GmrSD_N"/>
</dbReference>
<dbReference type="RefSeq" id="WP_181375939.1">
    <property type="nucleotide sequence ID" value="NZ_MG869622.1"/>
</dbReference>
<evidence type="ECO:0008006" key="4">
    <source>
        <dbReference type="Google" id="ProtNLM"/>
    </source>
</evidence>
<dbReference type="PANTHER" id="PTHR39639:SF1">
    <property type="entry name" value="DUF262 DOMAIN-CONTAINING PROTEIN"/>
    <property type="match status" value="1"/>
</dbReference>
<dbReference type="Gene3D" id="3.30.950.30">
    <property type="entry name" value="Schlafen, AAA domain"/>
    <property type="match status" value="1"/>
</dbReference>
<evidence type="ECO:0000259" key="1">
    <source>
        <dbReference type="Pfam" id="PF03235"/>
    </source>
</evidence>
<sequence length="591" mass="67326">MSITPRGMSVQEAYRLFRDDRLIVNRKYQRKLVWTLAEKQYLIDSLIKDYPIPLILLADASEGGFTYYEIMDGMQRLNAIFSFIDNAYALDNKYFDIREFSRAKQAADAGAFIAASTEINELLPPSVCADILDYQLAVTIFPIETEDQVTDVFGRINSGGRQLSAQEKRQAGTVDDFSMLVRELASEIRGDSSMERLPLSRMPEISIDSTRTDMGYALKAEDIFWCKQGVLWTKQLRDSEDEEMIVDICASIVLGDPIARSKDYFDKIYDKETSDYENLRREFYRYGRDRLKEEIKVTLSVLREVIECFNDQANALRSVVSPGARNPIKSSFFAIFMAFHKLVVVDEKTPEDYRKIMNSLEGLQRSMIVSAKFSTTEDRVKNVDRTTGLIQRYFVKKDPPMLRHGAGLALDMENSLRRSRLETSRYECKQGLVDLSSNRKFDANLLGRIVETICGIANVGPDADGFIFIGVADKKTDAERVTKLDGITPLVVGARYIVGLEREMRFLSVNEEQYLEKIIGFIRNSELTEPLRSQVLAQSDYVDYRGMSVLRIRVPTQKQISFVGEKAFIRENSSTIEATGKKLLAVNSLFV</sequence>
<protein>
    <recommendedName>
        <fullName evidence="4">DUF262 domain-containing protein</fullName>
    </recommendedName>
</protein>
<dbReference type="PANTHER" id="PTHR39639">
    <property type="entry name" value="CHROMOSOME 16, WHOLE GENOME SHOTGUN SEQUENCE"/>
    <property type="match status" value="1"/>
</dbReference>
<proteinExistence type="predicted"/>
<geneLocation type="plasmid" evidence="3">
    <name>pH8NP2</name>
</geneLocation>
<accession>A0A2S1FIF0</accession>
<dbReference type="EMBL" id="MG869622">
    <property type="protein sequence ID" value="AWD72293.1"/>
    <property type="molecule type" value="Genomic_DNA"/>
</dbReference>
<dbReference type="AlphaFoldDB" id="A0A2S1FIF0"/>
<dbReference type="InterPro" id="IPR007421">
    <property type="entry name" value="Schlafen_AlbA_2_dom"/>
</dbReference>
<dbReference type="Pfam" id="PF04326">
    <property type="entry name" value="SLFN_AlbA_2"/>
    <property type="match status" value="1"/>
</dbReference>
<reference evidence="3" key="1">
    <citation type="submission" date="2018-01" db="EMBL/GenBank/DDBJ databases">
        <title>Plasmids of psychrophilic Polaromonas spp. isolated from Arctic and Antarctic glaciers.</title>
        <authorList>
            <person name="Dziewit L."/>
            <person name="Ciok A."/>
        </authorList>
    </citation>
    <scope>NUCLEOTIDE SEQUENCE</scope>
    <source>
        <plasmid evidence="3">pH8NP2</plasmid>
    </source>
</reference>
<evidence type="ECO:0000259" key="2">
    <source>
        <dbReference type="Pfam" id="PF04326"/>
    </source>
</evidence>
<feature type="domain" description="GmrSD restriction endonucleases N-terminal" evidence="1">
    <location>
        <begin position="16"/>
        <end position="171"/>
    </location>
</feature>
<evidence type="ECO:0000313" key="3">
    <source>
        <dbReference type="EMBL" id="AWD72293.1"/>
    </source>
</evidence>
<keyword evidence="3" id="KW-0614">Plasmid</keyword>
<gene>
    <name evidence="3" type="ORF">pH8NP2_p019</name>
</gene>
<dbReference type="Pfam" id="PF03235">
    <property type="entry name" value="GmrSD_N"/>
    <property type="match status" value="1"/>
</dbReference>
<name>A0A2S1FIF0_9BURK</name>
<feature type="domain" description="Schlafen AlbA-2" evidence="2">
    <location>
        <begin position="422"/>
        <end position="577"/>
    </location>
</feature>
<dbReference type="InterPro" id="IPR038461">
    <property type="entry name" value="Schlafen_AlbA_2_dom_sf"/>
</dbReference>